<accession>A0A371GVM9</accession>
<feature type="non-terminal residue" evidence="1">
    <location>
        <position position="1"/>
    </location>
</feature>
<proteinExistence type="predicted"/>
<gene>
    <name evidence="1" type="ORF">CR513_23047</name>
</gene>
<dbReference type="Proteomes" id="UP000257109">
    <property type="component" value="Unassembled WGS sequence"/>
</dbReference>
<sequence length="117" mass="13764">WINNVCKSDEYENRVKELIEFAKINLLDSNKSLYCPCGALIHKVGSCVKIDQNLKARNRRNDKSFIELLELLKDMLLKSNTFSNYNYKTKNILCLMGMKYKKIHACLNDYIFYGERV</sequence>
<dbReference type="EMBL" id="QJKJ01004340">
    <property type="protein sequence ID" value="RDX94559.1"/>
    <property type="molecule type" value="Genomic_DNA"/>
</dbReference>
<dbReference type="AlphaFoldDB" id="A0A371GVM9"/>
<evidence type="ECO:0000313" key="2">
    <source>
        <dbReference type="Proteomes" id="UP000257109"/>
    </source>
</evidence>
<evidence type="ECO:0000313" key="1">
    <source>
        <dbReference type="EMBL" id="RDX94559.1"/>
    </source>
</evidence>
<name>A0A371GVM9_MUCPR</name>
<organism evidence="1 2">
    <name type="scientific">Mucuna pruriens</name>
    <name type="common">Velvet bean</name>
    <name type="synonym">Dolichos pruriens</name>
    <dbReference type="NCBI Taxonomy" id="157652"/>
    <lineage>
        <taxon>Eukaryota</taxon>
        <taxon>Viridiplantae</taxon>
        <taxon>Streptophyta</taxon>
        <taxon>Embryophyta</taxon>
        <taxon>Tracheophyta</taxon>
        <taxon>Spermatophyta</taxon>
        <taxon>Magnoliopsida</taxon>
        <taxon>eudicotyledons</taxon>
        <taxon>Gunneridae</taxon>
        <taxon>Pentapetalae</taxon>
        <taxon>rosids</taxon>
        <taxon>fabids</taxon>
        <taxon>Fabales</taxon>
        <taxon>Fabaceae</taxon>
        <taxon>Papilionoideae</taxon>
        <taxon>50 kb inversion clade</taxon>
        <taxon>NPAAA clade</taxon>
        <taxon>indigoferoid/millettioid clade</taxon>
        <taxon>Phaseoleae</taxon>
        <taxon>Mucuna</taxon>
    </lineage>
</organism>
<keyword evidence="2" id="KW-1185">Reference proteome</keyword>
<protein>
    <submittedName>
        <fullName evidence="1">Uncharacterized protein</fullName>
    </submittedName>
</protein>
<feature type="non-terminal residue" evidence="1">
    <location>
        <position position="117"/>
    </location>
</feature>
<comment type="caution">
    <text evidence="1">The sequence shown here is derived from an EMBL/GenBank/DDBJ whole genome shotgun (WGS) entry which is preliminary data.</text>
</comment>
<reference evidence="1" key="1">
    <citation type="submission" date="2018-05" db="EMBL/GenBank/DDBJ databases">
        <title>Draft genome of Mucuna pruriens seed.</title>
        <authorList>
            <person name="Nnadi N.E."/>
            <person name="Vos R."/>
            <person name="Hasami M.H."/>
            <person name="Devisetty U.K."/>
            <person name="Aguiy J.C."/>
        </authorList>
    </citation>
    <scope>NUCLEOTIDE SEQUENCE [LARGE SCALE GENOMIC DNA]</scope>
    <source>
        <strain evidence="1">JCA_2017</strain>
    </source>
</reference>